<evidence type="ECO:0000313" key="3">
    <source>
        <dbReference type="Proteomes" id="UP000013270"/>
    </source>
</evidence>
<reference evidence="2 3" key="1">
    <citation type="submission" date="2013-02" db="EMBL/GenBank/DDBJ databases">
        <title>The Genome Sequence of Acinetobacter bereziniae NIPH 3.</title>
        <authorList>
            <consortium name="The Broad Institute Genome Sequencing Platform"/>
            <consortium name="The Broad Institute Genome Sequencing Center for Infectious Disease"/>
            <person name="Cerqueira G."/>
            <person name="Feldgarden M."/>
            <person name="Courvalin P."/>
            <person name="Perichon B."/>
            <person name="Grillot-Courvalin C."/>
            <person name="Clermont D."/>
            <person name="Rocha E."/>
            <person name="Yoon E.-J."/>
            <person name="Nemec A."/>
            <person name="Walker B."/>
            <person name="Young S.K."/>
            <person name="Zeng Q."/>
            <person name="Gargeya S."/>
            <person name="Fitzgerald M."/>
            <person name="Haas B."/>
            <person name="Abouelleil A."/>
            <person name="Alvarado L."/>
            <person name="Arachchi H.M."/>
            <person name="Berlin A.M."/>
            <person name="Chapman S.B."/>
            <person name="Dewar J."/>
            <person name="Goldberg J."/>
            <person name="Griggs A."/>
            <person name="Gujja S."/>
            <person name="Hansen M."/>
            <person name="Howarth C."/>
            <person name="Imamovic A."/>
            <person name="Larimer J."/>
            <person name="McCowan C."/>
            <person name="Murphy C."/>
            <person name="Neiman D."/>
            <person name="Pearson M."/>
            <person name="Priest M."/>
            <person name="Roberts A."/>
            <person name="Saif S."/>
            <person name="Shea T."/>
            <person name="Sisk P."/>
            <person name="Sykes S."/>
            <person name="Wortman J."/>
            <person name="Nusbaum C."/>
            <person name="Birren B."/>
        </authorList>
    </citation>
    <scope>NUCLEOTIDE SEQUENCE [LARGE SCALE GENOMIC DNA]</scope>
    <source>
        <strain evidence="2 3">NIPH 3</strain>
    </source>
</reference>
<dbReference type="RefSeq" id="WP_004831743.1">
    <property type="nucleotide sequence ID" value="NZ_KB849468.1"/>
</dbReference>
<evidence type="ECO:0000313" key="2">
    <source>
        <dbReference type="EMBL" id="ENV21050.1"/>
    </source>
</evidence>
<dbReference type="InterPro" id="IPR007560">
    <property type="entry name" value="Restrct_endonuc_IV_Mrr"/>
</dbReference>
<gene>
    <name evidence="2" type="ORF">F963_03182</name>
</gene>
<dbReference type="GO" id="GO:0009307">
    <property type="term" value="P:DNA restriction-modification system"/>
    <property type="evidence" value="ECO:0007669"/>
    <property type="project" value="InterPro"/>
</dbReference>
<dbReference type="EMBL" id="APPK01000045">
    <property type="protein sequence ID" value="ENV21050.1"/>
    <property type="molecule type" value="Genomic_DNA"/>
</dbReference>
<protein>
    <recommendedName>
        <fullName evidence="1">Restriction endonuclease type IV Mrr domain-containing protein</fullName>
    </recommendedName>
</protein>
<dbReference type="InterPro" id="IPR011335">
    <property type="entry name" value="Restrct_endonuc-II-like"/>
</dbReference>
<feature type="domain" description="Restriction endonuclease type IV Mrr" evidence="1">
    <location>
        <begin position="65"/>
        <end position="122"/>
    </location>
</feature>
<dbReference type="Proteomes" id="UP000013270">
    <property type="component" value="Unassembled WGS sequence"/>
</dbReference>
<dbReference type="GO" id="GO:0003677">
    <property type="term" value="F:DNA binding"/>
    <property type="evidence" value="ECO:0007669"/>
    <property type="project" value="InterPro"/>
</dbReference>
<comment type="caution">
    <text evidence="2">The sequence shown here is derived from an EMBL/GenBank/DDBJ whole genome shotgun (WGS) entry which is preliminary data.</text>
</comment>
<evidence type="ECO:0000259" key="1">
    <source>
        <dbReference type="Pfam" id="PF04471"/>
    </source>
</evidence>
<accession>N8YPB2</accession>
<dbReference type="Pfam" id="PF04471">
    <property type="entry name" value="Mrr_cat"/>
    <property type="match status" value="1"/>
</dbReference>
<proteinExistence type="predicted"/>
<dbReference type="HOGENOM" id="CLU_1014249_0_0_6"/>
<sequence>MQKNTGKPYEHFVQSLYQAILTSEATGLGGQKNIIVETNKLLTGSNGVQREFDIYWEFTKGAITYKNVIECKDYNSKIKLEKIDALDSKLRDFPNLVGIFATTKGYQSGAEKKAKDRGIELLIVREQNEDDWVNNEGTPLLREIIISMNAILPARISNLEFQLPPNTTLPRNNARNDQILINNLESGDSYTVYDLQSKLLKEHDDLEGEFEKEFLFKGKVNLPDSEFLILGYKINYTIYKTAVTEINIDFSKKLRGVIEFLNQGKKAKIYEEFVNYIDN</sequence>
<dbReference type="GO" id="GO:0004519">
    <property type="term" value="F:endonuclease activity"/>
    <property type="evidence" value="ECO:0007669"/>
    <property type="project" value="InterPro"/>
</dbReference>
<dbReference type="PATRIC" id="fig|1217651.3.peg.3140"/>
<dbReference type="AlphaFoldDB" id="N8YPB2"/>
<dbReference type="SUPFAM" id="SSF52980">
    <property type="entry name" value="Restriction endonuclease-like"/>
    <property type="match status" value="1"/>
</dbReference>
<name>N8YPB2_ACIBZ</name>
<organism evidence="2 3">
    <name type="scientific">Acinetobacter bereziniae NIPH 3</name>
    <dbReference type="NCBI Taxonomy" id="1217651"/>
    <lineage>
        <taxon>Bacteria</taxon>
        <taxon>Pseudomonadati</taxon>
        <taxon>Pseudomonadota</taxon>
        <taxon>Gammaproteobacteria</taxon>
        <taxon>Moraxellales</taxon>
        <taxon>Moraxellaceae</taxon>
        <taxon>Acinetobacter</taxon>
    </lineage>
</organism>